<evidence type="ECO:0000256" key="5">
    <source>
        <dbReference type="ARBA" id="ARBA00022519"/>
    </source>
</evidence>
<dbReference type="NCBIfam" id="TIGR02532">
    <property type="entry name" value="IV_pilin_GFxxxE"/>
    <property type="match status" value="1"/>
</dbReference>
<keyword evidence="4" id="KW-0488">Methylation</keyword>
<keyword evidence="6 11" id="KW-0812">Transmembrane</keyword>
<organism evidence="13 14">
    <name type="scientific">Shewanella aestuarii</name>
    <dbReference type="NCBI Taxonomy" id="1028752"/>
    <lineage>
        <taxon>Bacteria</taxon>
        <taxon>Pseudomonadati</taxon>
        <taxon>Pseudomonadota</taxon>
        <taxon>Gammaproteobacteria</taxon>
        <taxon>Alteromonadales</taxon>
        <taxon>Shewanellaceae</taxon>
        <taxon>Shewanella</taxon>
    </lineage>
</organism>
<dbReference type="EMBL" id="CP050313">
    <property type="protein sequence ID" value="QIR16220.1"/>
    <property type="molecule type" value="Genomic_DNA"/>
</dbReference>
<sequence>MLKHQGFNLVELVTTMVIMSALAVIALPSLQAIQLQVRSESNIKAIQHTVTLARNIAINYNIPVTVCPIVENQCSTDWQLGLAVFTDSGKKFQLEGNDKIIHIMNPFHDEDIVQYNRKAIRFQPDGLASGTNGTLIYCPKEHTSPYSKAIIINQAGRARFSTKKSISCKK</sequence>
<evidence type="ECO:0000256" key="10">
    <source>
        <dbReference type="ARBA" id="ARBA00030775"/>
    </source>
</evidence>
<evidence type="ECO:0000256" key="9">
    <source>
        <dbReference type="ARBA" id="ARBA00025772"/>
    </source>
</evidence>
<name>A0A6G9QNP6_9GAMM</name>
<comment type="similarity">
    <text evidence="9">Belongs to the GSP H family.</text>
</comment>
<evidence type="ECO:0000256" key="8">
    <source>
        <dbReference type="ARBA" id="ARBA00023136"/>
    </source>
</evidence>
<keyword evidence="5" id="KW-0997">Cell inner membrane</keyword>
<feature type="transmembrane region" description="Helical" evidence="11">
    <location>
        <begin position="12"/>
        <end position="30"/>
    </location>
</feature>
<evidence type="ECO:0000256" key="2">
    <source>
        <dbReference type="ARBA" id="ARBA00021549"/>
    </source>
</evidence>
<dbReference type="InterPro" id="IPR022346">
    <property type="entry name" value="T2SS_GspH"/>
</dbReference>
<dbReference type="GO" id="GO:0015628">
    <property type="term" value="P:protein secretion by the type II secretion system"/>
    <property type="evidence" value="ECO:0007669"/>
    <property type="project" value="InterPro"/>
</dbReference>
<keyword evidence="7 11" id="KW-1133">Transmembrane helix</keyword>
<evidence type="ECO:0000256" key="7">
    <source>
        <dbReference type="ARBA" id="ARBA00022989"/>
    </source>
</evidence>
<evidence type="ECO:0000313" key="13">
    <source>
        <dbReference type="EMBL" id="QIR16220.1"/>
    </source>
</evidence>
<dbReference type="InterPro" id="IPR045584">
    <property type="entry name" value="Pilin-like"/>
</dbReference>
<reference evidence="13 14" key="1">
    <citation type="submission" date="2020-03" db="EMBL/GenBank/DDBJ databases">
        <title>Complete genome sequence of Shewanella sp.</title>
        <authorList>
            <person name="Kim Y.-S."/>
            <person name="Kim S.-J."/>
            <person name="Jung H.-K."/>
            <person name="Kim K.-H."/>
        </authorList>
    </citation>
    <scope>NUCLEOTIDE SEQUENCE [LARGE SCALE GENOMIC DNA]</scope>
    <source>
        <strain evidence="13 14">PN3F2</strain>
    </source>
</reference>
<dbReference type="Proteomes" id="UP000502608">
    <property type="component" value="Chromosome"/>
</dbReference>
<proteinExistence type="inferred from homology"/>
<evidence type="ECO:0000256" key="6">
    <source>
        <dbReference type="ARBA" id="ARBA00022692"/>
    </source>
</evidence>
<dbReference type="InterPro" id="IPR012902">
    <property type="entry name" value="N_methyl_site"/>
</dbReference>
<dbReference type="AlphaFoldDB" id="A0A6G9QNP6"/>
<comment type="subcellular location">
    <subcellularLocation>
        <location evidence="1">Cell inner membrane</location>
        <topology evidence="1">Single-pass membrane protein</topology>
    </subcellularLocation>
</comment>
<dbReference type="GO" id="GO:0015627">
    <property type="term" value="C:type II protein secretion system complex"/>
    <property type="evidence" value="ECO:0007669"/>
    <property type="project" value="InterPro"/>
</dbReference>
<protein>
    <recommendedName>
        <fullName evidence="2">Type II secretion system protein H</fullName>
    </recommendedName>
    <alternativeName>
        <fullName evidence="10">General secretion pathway protein H</fullName>
    </alternativeName>
</protein>
<dbReference type="SUPFAM" id="SSF54523">
    <property type="entry name" value="Pili subunits"/>
    <property type="match status" value="1"/>
</dbReference>
<gene>
    <name evidence="13" type="ORF">HBH39_12450</name>
</gene>
<dbReference type="KEGG" id="saes:HBH39_12450"/>
<evidence type="ECO:0000256" key="11">
    <source>
        <dbReference type="SAM" id="Phobius"/>
    </source>
</evidence>
<keyword evidence="14" id="KW-1185">Reference proteome</keyword>
<dbReference type="Pfam" id="PF12019">
    <property type="entry name" value="GspH"/>
    <property type="match status" value="1"/>
</dbReference>
<evidence type="ECO:0000259" key="12">
    <source>
        <dbReference type="Pfam" id="PF12019"/>
    </source>
</evidence>
<keyword evidence="8 11" id="KW-0472">Membrane</keyword>
<dbReference type="GO" id="GO:0005886">
    <property type="term" value="C:plasma membrane"/>
    <property type="evidence" value="ECO:0007669"/>
    <property type="project" value="UniProtKB-SubCell"/>
</dbReference>
<keyword evidence="3" id="KW-1003">Cell membrane</keyword>
<evidence type="ECO:0000256" key="3">
    <source>
        <dbReference type="ARBA" id="ARBA00022475"/>
    </source>
</evidence>
<feature type="domain" description="General secretion pathway GspH" evidence="12">
    <location>
        <begin position="45"/>
        <end position="156"/>
    </location>
</feature>
<dbReference type="Gene3D" id="3.55.40.10">
    <property type="entry name" value="minor pseudopilin epsh domain"/>
    <property type="match status" value="1"/>
</dbReference>
<evidence type="ECO:0000256" key="1">
    <source>
        <dbReference type="ARBA" id="ARBA00004377"/>
    </source>
</evidence>
<accession>A0A6G9QNP6</accession>
<evidence type="ECO:0000256" key="4">
    <source>
        <dbReference type="ARBA" id="ARBA00022481"/>
    </source>
</evidence>
<evidence type="ECO:0000313" key="14">
    <source>
        <dbReference type="Proteomes" id="UP000502608"/>
    </source>
</evidence>